<dbReference type="InterPro" id="IPR037522">
    <property type="entry name" value="HD_GYP_dom"/>
</dbReference>
<dbReference type="InterPro" id="IPR052020">
    <property type="entry name" value="Cyclic_di-GMP/3'3'-cGAMP_PDE"/>
</dbReference>
<gene>
    <name evidence="2" type="ORF">SAMN02745704_01651</name>
</gene>
<reference evidence="2 3" key="1">
    <citation type="submission" date="2017-02" db="EMBL/GenBank/DDBJ databases">
        <authorList>
            <person name="Peterson S.W."/>
        </authorList>
    </citation>
    <scope>NUCLEOTIDE SEQUENCE [LARGE SCALE GENOMIC DNA]</scope>
    <source>
        <strain evidence="2 3">DSM 16080</strain>
    </source>
</reference>
<dbReference type="PROSITE" id="PS51832">
    <property type="entry name" value="HD_GYP"/>
    <property type="match status" value="1"/>
</dbReference>
<dbReference type="PANTHER" id="PTHR45228">
    <property type="entry name" value="CYCLIC DI-GMP PHOSPHODIESTERASE TM_0186-RELATED"/>
    <property type="match status" value="1"/>
</dbReference>
<dbReference type="Proteomes" id="UP000190027">
    <property type="component" value="Unassembled WGS sequence"/>
</dbReference>
<evidence type="ECO:0000313" key="3">
    <source>
        <dbReference type="Proteomes" id="UP000190027"/>
    </source>
</evidence>
<keyword evidence="3" id="KW-1185">Reference proteome</keyword>
<accession>A0A1T4X1F0</accession>
<dbReference type="CDD" id="cd00077">
    <property type="entry name" value="HDc"/>
    <property type="match status" value="1"/>
</dbReference>
<organism evidence="2 3">
    <name type="scientific">Paucidesulfovibrio gracilis DSM 16080</name>
    <dbReference type="NCBI Taxonomy" id="1121449"/>
    <lineage>
        <taxon>Bacteria</taxon>
        <taxon>Pseudomonadati</taxon>
        <taxon>Thermodesulfobacteriota</taxon>
        <taxon>Desulfovibrionia</taxon>
        <taxon>Desulfovibrionales</taxon>
        <taxon>Desulfovibrionaceae</taxon>
        <taxon>Paucidesulfovibrio</taxon>
    </lineage>
</organism>
<dbReference type="RefSeq" id="WP_078717217.1">
    <property type="nucleotide sequence ID" value="NZ_FUYC01000006.1"/>
</dbReference>
<dbReference type="AlphaFoldDB" id="A0A1T4X1F0"/>
<dbReference type="InterPro" id="IPR003607">
    <property type="entry name" value="HD/PDEase_dom"/>
</dbReference>
<dbReference type="Pfam" id="PF13487">
    <property type="entry name" value="HD_5"/>
    <property type="match status" value="1"/>
</dbReference>
<sequence>MFRDDLTCGAPLTQETITTALHEFAESLGTAVDARDHHTRKHSEEVAQVAYGLAVRMGLSTAHADVIHVAAHLHDVGKIGIPDAVLFKPGPLTPAEWAMLKRHPAIGAEIVQPVQALCRCGIREIILHHHERWDGQGYPHGLHGTEIPLGARIIAVADSLSAMMQRRPYRKAMRFCEAREEILRCAGTQFDPNVVAAFERSASMIGQLMEMLSD</sequence>
<dbReference type="OrthoDB" id="9769359at2"/>
<protein>
    <submittedName>
        <fullName evidence="2">HD domain-containing protein</fullName>
    </submittedName>
</protein>
<dbReference type="Gene3D" id="1.10.3210.10">
    <property type="entry name" value="Hypothetical protein af1432"/>
    <property type="match status" value="1"/>
</dbReference>
<evidence type="ECO:0000313" key="2">
    <source>
        <dbReference type="EMBL" id="SKA83473.1"/>
    </source>
</evidence>
<feature type="domain" description="HD-GYP" evidence="1">
    <location>
        <begin position="17"/>
        <end position="214"/>
    </location>
</feature>
<name>A0A1T4X1F0_9BACT</name>
<dbReference type="EMBL" id="FUYC01000006">
    <property type="protein sequence ID" value="SKA83473.1"/>
    <property type="molecule type" value="Genomic_DNA"/>
</dbReference>
<dbReference type="SUPFAM" id="SSF109604">
    <property type="entry name" value="HD-domain/PDEase-like"/>
    <property type="match status" value="1"/>
</dbReference>
<proteinExistence type="predicted"/>
<evidence type="ECO:0000259" key="1">
    <source>
        <dbReference type="PROSITE" id="PS51832"/>
    </source>
</evidence>
<dbReference type="SMART" id="SM00471">
    <property type="entry name" value="HDc"/>
    <property type="match status" value="1"/>
</dbReference>
<dbReference type="PANTHER" id="PTHR45228:SF4">
    <property type="entry name" value="LIPOPROTEIN"/>
    <property type="match status" value="1"/>
</dbReference>
<dbReference type="STRING" id="1121449.SAMN02745704_01651"/>